<accession>A0A6L2MJG0</accession>
<feature type="region of interest" description="Disordered" evidence="1">
    <location>
        <begin position="89"/>
        <end position="181"/>
    </location>
</feature>
<keyword evidence="2" id="KW-0695">RNA-directed DNA polymerase</keyword>
<feature type="region of interest" description="Disordered" evidence="1">
    <location>
        <begin position="230"/>
        <end position="256"/>
    </location>
</feature>
<protein>
    <submittedName>
        <fullName evidence="2">Reverse transcriptase domain-containing protein</fullName>
    </submittedName>
</protein>
<sequence>MSDSEDSTVTYTELSSPFENLPDIGSPGVDGLPMMPQDPYAYVEAALQAPLSPDYVSGPEHPPSPDYVLEFVPEPVYPEFMPPEDDVLLAEEQPLPVAVSPTADLPGYIPKFDLEEDPKEDPEEDDDDPEEDPADYPTDRDDDDEEEEDEESFGDEVDDEEEDEDEEEEHPASADSVPPHVHRVTARMSVRAQTPISLPSEIEVARLLAIPTPPPSPLSPLAAMIRLRAKAPSTSHPLQSSTPPSGTPPLLPIPLPTSSPPLLLPSTSHKADVLEVTLPPWKRFCIALGPRFKVGESSSAPTARPTRGFREDYGFVGTLDDEIRRDPERKVGYGITNTWDEMVEDMLGTLTTTDVVGLSQRMTDFVMTIRQDTDEIYERLDDVQDDRLLMSCQLKMLRKDRRAHACTTRLMESEAILSCEAWKVAPKRTTRSTPATTTTTTTTPVTNAQLKALIDQGVADALAARDANRSRNGEDNHDSGTGTEGFVELTRWFERMETVFRISNCTVKNQIKFATCTILESALTWWNSHVKIVGPDVAYAMTWTNLKKKMTDKYCLRGEIKKLEVELWKLKVK</sequence>
<keyword evidence="2" id="KW-0808">Transferase</keyword>
<feature type="compositionally biased region" description="Pro residues" evidence="1">
    <location>
        <begin position="245"/>
        <end position="256"/>
    </location>
</feature>
<evidence type="ECO:0000313" key="2">
    <source>
        <dbReference type="EMBL" id="GEU73579.1"/>
    </source>
</evidence>
<feature type="compositionally biased region" description="Acidic residues" evidence="1">
    <location>
        <begin position="114"/>
        <end position="169"/>
    </location>
</feature>
<dbReference type="GO" id="GO:0003964">
    <property type="term" value="F:RNA-directed DNA polymerase activity"/>
    <property type="evidence" value="ECO:0007669"/>
    <property type="project" value="UniProtKB-KW"/>
</dbReference>
<proteinExistence type="predicted"/>
<organism evidence="2">
    <name type="scientific">Tanacetum cinerariifolium</name>
    <name type="common">Dalmatian daisy</name>
    <name type="synonym">Chrysanthemum cinerariifolium</name>
    <dbReference type="NCBI Taxonomy" id="118510"/>
    <lineage>
        <taxon>Eukaryota</taxon>
        <taxon>Viridiplantae</taxon>
        <taxon>Streptophyta</taxon>
        <taxon>Embryophyta</taxon>
        <taxon>Tracheophyta</taxon>
        <taxon>Spermatophyta</taxon>
        <taxon>Magnoliopsida</taxon>
        <taxon>eudicotyledons</taxon>
        <taxon>Gunneridae</taxon>
        <taxon>Pentapetalae</taxon>
        <taxon>asterids</taxon>
        <taxon>campanulids</taxon>
        <taxon>Asterales</taxon>
        <taxon>Asteraceae</taxon>
        <taxon>Asteroideae</taxon>
        <taxon>Anthemideae</taxon>
        <taxon>Anthemidinae</taxon>
        <taxon>Tanacetum</taxon>
    </lineage>
</organism>
<feature type="non-terminal residue" evidence="2">
    <location>
        <position position="573"/>
    </location>
</feature>
<comment type="caution">
    <text evidence="2">The sequence shown here is derived from an EMBL/GenBank/DDBJ whole genome shotgun (WGS) entry which is preliminary data.</text>
</comment>
<name>A0A6L2MJG0_TANCI</name>
<dbReference type="EMBL" id="BKCJ010006718">
    <property type="protein sequence ID" value="GEU73579.1"/>
    <property type="molecule type" value="Genomic_DNA"/>
</dbReference>
<feature type="compositionally biased region" description="Polar residues" evidence="1">
    <location>
        <begin position="7"/>
        <end position="18"/>
    </location>
</feature>
<reference evidence="2" key="1">
    <citation type="journal article" date="2019" name="Sci. Rep.">
        <title>Draft genome of Tanacetum cinerariifolium, the natural source of mosquito coil.</title>
        <authorList>
            <person name="Yamashiro T."/>
            <person name="Shiraishi A."/>
            <person name="Satake H."/>
            <person name="Nakayama K."/>
        </authorList>
    </citation>
    <scope>NUCLEOTIDE SEQUENCE</scope>
</reference>
<feature type="region of interest" description="Disordered" evidence="1">
    <location>
        <begin position="1"/>
        <end position="32"/>
    </location>
</feature>
<gene>
    <name evidence="2" type="ORF">Tci_045557</name>
</gene>
<keyword evidence="2" id="KW-0548">Nucleotidyltransferase</keyword>
<evidence type="ECO:0000256" key="1">
    <source>
        <dbReference type="SAM" id="MobiDB-lite"/>
    </source>
</evidence>
<dbReference type="AlphaFoldDB" id="A0A6L2MJG0"/>